<feature type="region of interest" description="Disordered" evidence="1">
    <location>
        <begin position="1"/>
        <end position="66"/>
    </location>
</feature>
<accession>A0A4Z2J1I9</accession>
<dbReference type="AlphaFoldDB" id="A0A4Z2J1I9"/>
<dbReference type="Proteomes" id="UP000314294">
    <property type="component" value="Unassembled WGS sequence"/>
</dbReference>
<gene>
    <name evidence="2" type="ORF">EYF80_006192</name>
</gene>
<dbReference type="EMBL" id="SRLO01000032">
    <property type="protein sequence ID" value="TNN83674.1"/>
    <property type="molecule type" value="Genomic_DNA"/>
</dbReference>
<reference evidence="2 3" key="1">
    <citation type="submission" date="2019-03" db="EMBL/GenBank/DDBJ databases">
        <title>First draft genome of Liparis tanakae, snailfish: a comprehensive survey of snailfish specific genes.</title>
        <authorList>
            <person name="Kim W."/>
            <person name="Song I."/>
            <person name="Jeong J.-H."/>
            <person name="Kim D."/>
            <person name="Kim S."/>
            <person name="Ryu S."/>
            <person name="Song J.Y."/>
            <person name="Lee S.K."/>
        </authorList>
    </citation>
    <scope>NUCLEOTIDE SEQUENCE [LARGE SCALE GENOMIC DNA]</scope>
    <source>
        <tissue evidence="2">Muscle</tissue>
    </source>
</reference>
<sequence length="66" mass="7658">MALSQDATAPESTALLEADEDYRDSKPPSIKACREHHRKRRRWWRKRSGGDSSQKGRRHERLANGN</sequence>
<evidence type="ECO:0000256" key="1">
    <source>
        <dbReference type="SAM" id="MobiDB-lite"/>
    </source>
</evidence>
<name>A0A4Z2J1I9_9TELE</name>
<feature type="compositionally biased region" description="Basic residues" evidence="1">
    <location>
        <begin position="34"/>
        <end position="47"/>
    </location>
</feature>
<comment type="caution">
    <text evidence="2">The sequence shown here is derived from an EMBL/GenBank/DDBJ whole genome shotgun (WGS) entry which is preliminary data.</text>
</comment>
<evidence type="ECO:0000313" key="2">
    <source>
        <dbReference type="EMBL" id="TNN83674.1"/>
    </source>
</evidence>
<keyword evidence="3" id="KW-1185">Reference proteome</keyword>
<feature type="compositionally biased region" description="Polar residues" evidence="1">
    <location>
        <begin position="1"/>
        <end position="11"/>
    </location>
</feature>
<evidence type="ECO:0000313" key="3">
    <source>
        <dbReference type="Proteomes" id="UP000314294"/>
    </source>
</evidence>
<proteinExistence type="predicted"/>
<protein>
    <submittedName>
        <fullName evidence="2">Uncharacterized protein</fullName>
    </submittedName>
</protein>
<organism evidence="2 3">
    <name type="scientific">Liparis tanakae</name>
    <name type="common">Tanaka's snailfish</name>
    <dbReference type="NCBI Taxonomy" id="230148"/>
    <lineage>
        <taxon>Eukaryota</taxon>
        <taxon>Metazoa</taxon>
        <taxon>Chordata</taxon>
        <taxon>Craniata</taxon>
        <taxon>Vertebrata</taxon>
        <taxon>Euteleostomi</taxon>
        <taxon>Actinopterygii</taxon>
        <taxon>Neopterygii</taxon>
        <taxon>Teleostei</taxon>
        <taxon>Neoteleostei</taxon>
        <taxon>Acanthomorphata</taxon>
        <taxon>Eupercaria</taxon>
        <taxon>Perciformes</taxon>
        <taxon>Cottioidei</taxon>
        <taxon>Cottales</taxon>
        <taxon>Liparidae</taxon>
        <taxon>Liparis</taxon>
    </lineage>
</organism>